<proteinExistence type="predicted"/>
<evidence type="ECO:0000313" key="4">
    <source>
        <dbReference type="Proteomes" id="UP001597478"/>
    </source>
</evidence>
<dbReference type="Proteomes" id="UP001597478">
    <property type="component" value="Unassembled WGS sequence"/>
</dbReference>
<keyword evidence="4" id="KW-1185">Reference proteome</keyword>
<dbReference type="InterPro" id="IPR029063">
    <property type="entry name" value="SAM-dependent_MTases_sf"/>
</dbReference>
<evidence type="ECO:0000256" key="2">
    <source>
        <dbReference type="SAM" id="MobiDB-lite"/>
    </source>
</evidence>
<keyword evidence="1" id="KW-0175">Coiled coil</keyword>
<sequence>MTPASRGVGAPGAALRGHVTTGDRHDPHAQARAARAQPLLLHSLALFREVFAAVFTHCDIGTVVEIGVESGQVTEMYTGLGARRVYCVDPDPSPALRAALGDNDAVRLIEQPSPAALAGLPAAELYVLDGDHNYATVRAELEWILTRAPDAVIVLHDVLWPCGRRDLYYQPTRLPAEARHPDSADGPTIWHDELTPTGFVGAGAFTTATHAGGEANGVLTAVEDAVAAARDSWSLTVIPAVFGVGVLVRDGNPGAEAIRAALSPYADSSLLAAMENNRLALYTRVLQLQYEAAQHVREADTLAERLHSSRQQLDQLTRRLHKAEQRHASDLAALEEAHQRLAAVSARQATLRGAAAVIAELAGDAARRRVRENPITRAVRRVLPGRRR</sequence>
<keyword evidence="3" id="KW-0489">Methyltransferase</keyword>
<dbReference type="GO" id="GO:0008168">
    <property type="term" value="F:methyltransferase activity"/>
    <property type="evidence" value="ECO:0007669"/>
    <property type="project" value="UniProtKB-KW"/>
</dbReference>
<dbReference type="GO" id="GO:0032259">
    <property type="term" value="P:methylation"/>
    <property type="evidence" value="ECO:0007669"/>
    <property type="project" value="UniProtKB-KW"/>
</dbReference>
<evidence type="ECO:0000313" key="3">
    <source>
        <dbReference type="EMBL" id="MFD2798563.1"/>
    </source>
</evidence>
<dbReference type="SUPFAM" id="SSF53335">
    <property type="entry name" value="S-adenosyl-L-methionine-dependent methyltransferases"/>
    <property type="match status" value="1"/>
</dbReference>
<evidence type="ECO:0000256" key="1">
    <source>
        <dbReference type="SAM" id="Coils"/>
    </source>
</evidence>
<feature type="region of interest" description="Disordered" evidence="2">
    <location>
        <begin position="1"/>
        <end position="30"/>
    </location>
</feature>
<protein>
    <submittedName>
        <fullName evidence="3">Class I SAM-dependent methyltransferase</fullName>
        <ecNumber evidence="3">2.1.1.-</ecNumber>
    </submittedName>
</protein>
<reference evidence="4" key="1">
    <citation type="journal article" date="2019" name="Int. J. Syst. Evol. Microbiol.">
        <title>The Global Catalogue of Microorganisms (GCM) 10K type strain sequencing project: providing services to taxonomists for standard genome sequencing and annotation.</title>
        <authorList>
            <consortium name="The Broad Institute Genomics Platform"/>
            <consortium name="The Broad Institute Genome Sequencing Center for Infectious Disease"/>
            <person name="Wu L."/>
            <person name="Ma J."/>
        </authorList>
    </citation>
    <scope>NUCLEOTIDE SEQUENCE [LARGE SCALE GENOMIC DNA]</scope>
    <source>
        <strain evidence="4">IBRC-M 10906</strain>
    </source>
</reference>
<name>A0ABW5W7J1_9PSEU</name>
<dbReference type="EMBL" id="JBHUOF010000004">
    <property type="protein sequence ID" value="MFD2798563.1"/>
    <property type="molecule type" value="Genomic_DNA"/>
</dbReference>
<gene>
    <name evidence="3" type="ORF">ACFS2C_04065</name>
</gene>
<dbReference type="EC" id="2.1.1.-" evidence="3"/>
<organism evidence="3 4">
    <name type="scientific">Prauserella oleivorans</name>
    <dbReference type="NCBI Taxonomy" id="1478153"/>
    <lineage>
        <taxon>Bacteria</taxon>
        <taxon>Bacillati</taxon>
        <taxon>Actinomycetota</taxon>
        <taxon>Actinomycetes</taxon>
        <taxon>Pseudonocardiales</taxon>
        <taxon>Pseudonocardiaceae</taxon>
        <taxon>Prauserella</taxon>
    </lineage>
</organism>
<dbReference type="RefSeq" id="WP_377389518.1">
    <property type="nucleotide sequence ID" value="NZ_JBHSAN010000017.1"/>
</dbReference>
<feature type="coiled-coil region" evidence="1">
    <location>
        <begin position="299"/>
        <end position="326"/>
    </location>
</feature>
<comment type="caution">
    <text evidence="3">The sequence shown here is derived from an EMBL/GenBank/DDBJ whole genome shotgun (WGS) entry which is preliminary data.</text>
</comment>
<dbReference type="Gene3D" id="3.40.50.150">
    <property type="entry name" value="Vaccinia Virus protein VP39"/>
    <property type="match status" value="1"/>
</dbReference>
<dbReference type="Pfam" id="PF13578">
    <property type="entry name" value="Methyltransf_24"/>
    <property type="match status" value="1"/>
</dbReference>
<keyword evidence="3" id="KW-0808">Transferase</keyword>
<accession>A0ABW5W7J1</accession>